<dbReference type="AlphaFoldDB" id="A0A5N7CGL0"/>
<protein>
    <submittedName>
        <fullName evidence="1">Uncharacterized protein</fullName>
    </submittedName>
</protein>
<proteinExistence type="predicted"/>
<accession>A0A5N7CGL0</accession>
<dbReference type="EMBL" id="ML735230">
    <property type="protein sequence ID" value="KAE8393321.1"/>
    <property type="molecule type" value="Genomic_DNA"/>
</dbReference>
<organism evidence="1">
    <name type="scientific">Petromyces alliaceus</name>
    <name type="common">Aspergillus alliaceus</name>
    <dbReference type="NCBI Taxonomy" id="209559"/>
    <lineage>
        <taxon>Eukaryota</taxon>
        <taxon>Fungi</taxon>
        <taxon>Dikarya</taxon>
        <taxon>Ascomycota</taxon>
        <taxon>Pezizomycotina</taxon>
        <taxon>Eurotiomycetes</taxon>
        <taxon>Eurotiomycetidae</taxon>
        <taxon>Eurotiales</taxon>
        <taxon>Aspergillaceae</taxon>
        <taxon>Aspergillus</taxon>
        <taxon>Aspergillus subgen. Circumdati</taxon>
    </lineage>
</organism>
<sequence length="145" mass="16669">MTNGNLNVRYNPLPTAQALLLLMVMAAWACSDAIFKEAAELQSILANFIREERLLELQHANDRTWHEWIQTKGLKRTTCPTDITFVEDEARLVSYILDMVAEGDPEALSMGTLKKSPNMLIFVQELYEFWRICYLVKLFADILEA</sequence>
<gene>
    <name evidence="1" type="ORF">BDV23DRAFT_180659</name>
</gene>
<name>A0A5N7CGL0_PETAA</name>
<evidence type="ECO:0000313" key="1">
    <source>
        <dbReference type="EMBL" id="KAE8393321.1"/>
    </source>
</evidence>
<reference evidence="1" key="1">
    <citation type="submission" date="2019-04" db="EMBL/GenBank/DDBJ databases">
        <title>Friends and foes A comparative genomics studyof 23 Aspergillus species from section Flavi.</title>
        <authorList>
            <consortium name="DOE Joint Genome Institute"/>
            <person name="Kjaerbolling I."/>
            <person name="Vesth T."/>
            <person name="Frisvad J.C."/>
            <person name="Nybo J.L."/>
            <person name="Theobald S."/>
            <person name="Kildgaard S."/>
            <person name="Isbrandt T."/>
            <person name="Kuo A."/>
            <person name="Sato A."/>
            <person name="Lyhne E.K."/>
            <person name="Kogle M.E."/>
            <person name="Wiebenga A."/>
            <person name="Kun R.S."/>
            <person name="Lubbers R.J."/>
            <person name="Makela M.R."/>
            <person name="Barry K."/>
            <person name="Chovatia M."/>
            <person name="Clum A."/>
            <person name="Daum C."/>
            <person name="Haridas S."/>
            <person name="He G."/>
            <person name="LaButti K."/>
            <person name="Lipzen A."/>
            <person name="Mondo S."/>
            <person name="Riley R."/>
            <person name="Salamov A."/>
            <person name="Simmons B.A."/>
            <person name="Magnuson J.K."/>
            <person name="Henrissat B."/>
            <person name="Mortensen U.H."/>
            <person name="Larsen T.O."/>
            <person name="Devries R.P."/>
            <person name="Grigoriev I.V."/>
            <person name="Machida M."/>
            <person name="Baker S.E."/>
            <person name="Andersen M.R."/>
        </authorList>
    </citation>
    <scope>NUCLEOTIDE SEQUENCE [LARGE SCALE GENOMIC DNA]</scope>
    <source>
        <strain evidence="1">IBT 14317</strain>
    </source>
</reference>
<dbReference type="Proteomes" id="UP000326877">
    <property type="component" value="Unassembled WGS sequence"/>
</dbReference>